<keyword evidence="1" id="KW-0472">Membrane</keyword>
<name>A0A917A4C2_9STRE</name>
<comment type="caution">
    <text evidence="2">The sequence shown here is derived from an EMBL/GenBank/DDBJ whole genome shotgun (WGS) entry which is preliminary data.</text>
</comment>
<evidence type="ECO:0000313" key="2">
    <source>
        <dbReference type="EMBL" id="GGE26396.1"/>
    </source>
</evidence>
<dbReference type="Proteomes" id="UP000660801">
    <property type="component" value="Unassembled WGS sequence"/>
</dbReference>
<evidence type="ECO:0008006" key="4">
    <source>
        <dbReference type="Google" id="ProtNLM"/>
    </source>
</evidence>
<sequence>MKKIKSVLTTFTNTYIIFSILIMPVLILYKMEQLDKKLERSKVIVYNVDNRGGLMDSVGKVTGKQIIEGHYTITIGAYGKFLVTKEQYDSIKVGDDAPEYLKKRGS</sequence>
<keyword evidence="1" id="KW-1133">Transmembrane helix</keyword>
<keyword evidence="1" id="KW-0812">Transmembrane</keyword>
<dbReference type="RefSeq" id="WP_083201720.1">
    <property type="nucleotide sequence ID" value="NZ_BMJN01000004.1"/>
</dbReference>
<reference evidence="2" key="2">
    <citation type="submission" date="2020-09" db="EMBL/GenBank/DDBJ databases">
        <authorList>
            <person name="Sun Q."/>
            <person name="Zhou Y."/>
        </authorList>
    </citation>
    <scope>NUCLEOTIDE SEQUENCE</scope>
    <source>
        <strain evidence="2">CGMCC 1.15533</strain>
    </source>
</reference>
<dbReference type="InterPro" id="IPR010779">
    <property type="entry name" value="DUF1372"/>
</dbReference>
<organism evidence="2 3">
    <name type="scientific">Streptococcus himalayensis</name>
    <dbReference type="NCBI Taxonomy" id="1888195"/>
    <lineage>
        <taxon>Bacteria</taxon>
        <taxon>Bacillati</taxon>
        <taxon>Bacillota</taxon>
        <taxon>Bacilli</taxon>
        <taxon>Lactobacillales</taxon>
        <taxon>Streptococcaceae</taxon>
        <taxon>Streptococcus</taxon>
    </lineage>
</organism>
<keyword evidence="3" id="KW-1185">Reference proteome</keyword>
<feature type="transmembrane region" description="Helical" evidence="1">
    <location>
        <begin position="12"/>
        <end position="29"/>
    </location>
</feature>
<gene>
    <name evidence="2" type="ORF">GCM10011510_04490</name>
</gene>
<protein>
    <recommendedName>
        <fullName evidence="4">Phage protein</fullName>
    </recommendedName>
</protein>
<proteinExistence type="predicted"/>
<reference evidence="2" key="1">
    <citation type="journal article" date="2014" name="Int. J. Syst. Evol. Microbiol.">
        <title>Complete genome sequence of Corynebacterium casei LMG S-19264T (=DSM 44701T), isolated from a smear-ripened cheese.</title>
        <authorList>
            <consortium name="US DOE Joint Genome Institute (JGI-PGF)"/>
            <person name="Walter F."/>
            <person name="Albersmeier A."/>
            <person name="Kalinowski J."/>
            <person name="Ruckert C."/>
        </authorList>
    </citation>
    <scope>NUCLEOTIDE SEQUENCE</scope>
    <source>
        <strain evidence="2">CGMCC 1.15533</strain>
    </source>
</reference>
<dbReference type="EMBL" id="BMJN01000004">
    <property type="protein sequence ID" value="GGE26396.1"/>
    <property type="molecule type" value="Genomic_DNA"/>
</dbReference>
<evidence type="ECO:0000256" key="1">
    <source>
        <dbReference type="SAM" id="Phobius"/>
    </source>
</evidence>
<dbReference type="Pfam" id="PF07116">
    <property type="entry name" value="DUF1372"/>
    <property type="match status" value="1"/>
</dbReference>
<evidence type="ECO:0000313" key="3">
    <source>
        <dbReference type="Proteomes" id="UP000660801"/>
    </source>
</evidence>
<dbReference type="AlphaFoldDB" id="A0A917A4C2"/>
<accession>A0A917A4C2</accession>